<dbReference type="EC" id="3.5.4.12" evidence="7"/>
<comment type="cofactor">
    <cofactor evidence="1">
        <name>Zn(2+)</name>
        <dbReference type="ChEBI" id="CHEBI:29105"/>
    </cofactor>
</comment>
<dbReference type="InterPro" id="IPR035105">
    <property type="entry name" value="Deoxycytidylate_deaminase_dom"/>
</dbReference>
<evidence type="ECO:0000256" key="2">
    <source>
        <dbReference type="ARBA" id="ARBA00006576"/>
    </source>
</evidence>
<dbReference type="GO" id="GO:0004132">
    <property type="term" value="F:dCMP deaminase activity"/>
    <property type="evidence" value="ECO:0007669"/>
    <property type="project" value="UniProtKB-EC"/>
</dbReference>
<dbReference type="InterPro" id="IPR016193">
    <property type="entry name" value="Cytidine_deaminase-like"/>
</dbReference>
<keyword evidence="5" id="KW-0378">Hydrolase</keyword>
<feature type="compositionally biased region" description="Low complexity" evidence="9">
    <location>
        <begin position="387"/>
        <end position="396"/>
    </location>
</feature>
<dbReference type="FunFam" id="3.40.140.10:FF:000021">
    <property type="entry name" value="Deoxycytidylate deaminase"/>
    <property type="match status" value="1"/>
</dbReference>
<dbReference type="Pfam" id="PF00383">
    <property type="entry name" value="dCMP_cyt_deam_1"/>
    <property type="match status" value="1"/>
</dbReference>
<evidence type="ECO:0000259" key="10">
    <source>
        <dbReference type="PROSITE" id="PS51747"/>
    </source>
</evidence>
<comment type="similarity">
    <text evidence="2">Belongs to the cytidine and deoxycytidylate deaminase family.</text>
</comment>
<evidence type="ECO:0000256" key="8">
    <source>
        <dbReference type="ARBA" id="ARBA00041763"/>
    </source>
</evidence>
<dbReference type="InterPro" id="IPR002125">
    <property type="entry name" value="CMP_dCMP_dom"/>
</dbReference>
<dbReference type="PANTHER" id="PTHR11086">
    <property type="entry name" value="DEOXYCYTIDYLATE DEAMINASE-RELATED"/>
    <property type="match status" value="1"/>
</dbReference>
<sequence length="536" mass="59729">ELPRSHGILQFQDPDSQSSANGDTAGPRRDYLSWEDYFMAVACLSGQRSKDPVTQVGCCIVDQHRRIVAVGYNGMPTGCHDDLLPWGKSKDPTSMDSKHLYVCHAEMNAIVNKNSATVAGCTIYVALFPCNECAKLIIQSGIKEVVYLSDKHRTKPATKAAKRMLAKAGVSMCQFESKRTQITVDFDQSAVDFKKSLLRLAESLDCPVAGQELRLMDQLHVKYCHVQRHFLHWRAFAKVRRKFRRAIIDNGNDDEQRRLRDFVRSLIDANQRPNRAAAVRALLLLRNRRSRLMEVQPAADRCARLLLPYLAMGHLVRLYTVLLAVLARCRVLALANAAVAAEVYASLRRRLREFPPSDGAACAAARRLGKRLPSRIDDTDVDEAAAEASALVTAPAEADEADNPVEESAGPAVPARRRKKRRGRPAEEEGQPARNEQPNLEGSDDRHRRAADLLLRAFSTTAADDDDSKQNKSSKKRKKKQKQLDSLSEVAAEHEEMPDVDAEPARPKKAKKNKKKRSKSAGNLYIRGLMPSVAPD</sequence>
<evidence type="ECO:0000256" key="3">
    <source>
        <dbReference type="ARBA" id="ARBA00022723"/>
    </source>
</evidence>
<proteinExistence type="inferred from homology"/>
<dbReference type="SUPFAM" id="SSF53927">
    <property type="entry name" value="Cytidine deaminase-like"/>
    <property type="match status" value="1"/>
</dbReference>
<feature type="region of interest" description="Disordered" evidence="9">
    <location>
        <begin position="461"/>
        <end position="536"/>
    </location>
</feature>
<dbReference type="InterPro" id="IPR016192">
    <property type="entry name" value="APOBEC/CMP_deaminase_Zn-bd"/>
</dbReference>
<dbReference type="PROSITE" id="PS51747">
    <property type="entry name" value="CYT_DCMP_DEAMINASES_2"/>
    <property type="match status" value="1"/>
</dbReference>
<protein>
    <recommendedName>
        <fullName evidence="8">dCMP deaminase</fullName>
        <ecNumber evidence="7">3.5.4.12</ecNumber>
    </recommendedName>
    <alternativeName>
        <fullName evidence="8">dCMP deaminase</fullName>
    </alternativeName>
</protein>
<evidence type="ECO:0000256" key="6">
    <source>
        <dbReference type="ARBA" id="ARBA00022833"/>
    </source>
</evidence>
<dbReference type="PANTHER" id="PTHR11086:SF18">
    <property type="entry name" value="DEOXYCYTIDYLATE DEAMINASE"/>
    <property type="match status" value="1"/>
</dbReference>
<organism evidence="11 12">
    <name type="scientific">Macrostomum lignano</name>
    <dbReference type="NCBI Taxonomy" id="282301"/>
    <lineage>
        <taxon>Eukaryota</taxon>
        <taxon>Metazoa</taxon>
        <taxon>Spiralia</taxon>
        <taxon>Lophotrochozoa</taxon>
        <taxon>Platyhelminthes</taxon>
        <taxon>Rhabditophora</taxon>
        <taxon>Macrostomorpha</taxon>
        <taxon>Macrostomida</taxon>
        <taxon>Macrostomidae</taxon>
        <taxon>Macrostomum</taxon>
    </lineage>
</organism>
<dbReference type="AlphaFoldDB" id="A0A1I8IPT0"/>
<feature type="compositionally biased region" description="Basic residues" evidence="9">
    <location>
        <begin position="507"/>
        <end position="519"/>
    </location>
</feature>
<dbReference type="GO" id="GO:0009165">
    <property type="term" value="P:nucleotide biosynthetic process"/>
    <property type="evidence" value="ECO:0007669"/>
    <property type="project" value="UniProtKB-KW"/>
</dbReference>
<feature type="region of interest" description="Disordered" evidence="9">
    <location>
        <begin position="387"/>
        <end position="445"/>
    </location>
</feature>
<dbReference type="GO" id="GO:0005737">
    <property type="term" value="C:cytoplasm"/>
    <property type="evidence" value="ECO:0007669"/>
    <property type="project" value="TreeGrafter"/>
</dbReference>
<evidence type="ECO:0000256" key="5">
    <source>
        <dbReference type="ARBA" id="ARBA00022801"/>
    </source>
</evidence>
<evidence type="ECO:0000256" key="7">
    <source>
        <dbReference type="ARBA" id="ARBA00038938"/>
    </source>
</evidence>
<feature type="domain" description="CMP/dCMP-type deaminase" evidence="10">
    <location>
        <begin position="33"/>
        <end position="165"/>
    </location>
</feature>
<dbReference type="WBParaSite" id="maker-uti_cns_0014854-snap-gene-0.4-mRNA-1">
    <property type="protein sequence ID" value="maker-uti_cns_0014854-snap-gene-0.4-mRNA-1"/>
    <property type="gene ID" value="maker-uti_cns_0014854-snap-gene-0.4"/>
</dbReference>
<evidence type="ECO:0000313" key="12">
    <source>
        <dbReference type="WBParaSite" id="maker-uti_cns_0014854-snap-gene-0.4-mRNA-1"/>
    </source>
</evidence>
<feature type="region of interest" description="Disordered" evidence="9">
    <location>
        <begin position="1"/>
        <end position="25"/>
    </location>
</feature>
<keyword evidence="11" id="KW-1185">Reference proteome</keyword>
<dbReference type="Proteomes" id="UP000095280">
    <property type="component" value="Unplaced"/>
</dbReference>
<reference evidence="12" key="1">
    <citation type="submission" date="2016-11" db="UniProtKB">
        <authorList>
            <consortium name="WormBaseParasite"/>
        </authorList>
    </citation>
    <scope>IDENTIFICATION</scope>
</reference>
<feature type="compositionally biased region" description="Basic residues" evidence="9">
    <location>
        <begin position="472"/>
        <end position="481"/>
    </location>
</feature>
<feature type="compositionally biased region" description="Polar residues" evidence="9">
    <location>
        <begin position="13"/>
        <end position="22"/>
    </location>
</feature>
<accession>A0A1I8IPT0</accession>
<evidence type="ECO:0000256" key="1">
    <source>
        <dbReference type="ARBA" id="ARBA00001947"/>
    </source>
</evidence>
<evidence type="ECO:0000313" key="11">
    <source>
        <dbReference type="Proteomes" id="UP000095280"/>
    </source>
</evidence>
<evidence type="ECO:0000256" key="9">
    <source>
        <dbReference type="SAM" id="MobiDB-lite"/>
    </source>
</evidence>
<keyword evidence="4" id="KW-0545">Nucleotide biosynthesis</keyword>
<keyword evidence="6" id="KW-0862">Zinc</keyword>
<dbReference type="InterPro" id="IPR015517">
    <property type="entry name" value="dCMP_deaminase-rel"/>
</dbReference>
<keyword evidence="3" id="KW-0479">Metal-binding</keyword>
<name>A0A1I8IPT0_9PLAT</name>
<dbReference type="CDD" id="cd01286">
    <property type="entry name" value="deoxycytidylate_deaminase"/>
    <property type="match status" value="1"/>
</dbReference>
<evidence type="ECO:0000256" key="4">
    <source>
        <dbReference type="ARBA" id="ARBA00022727"/>
    </source>
</evidence>
<dbReference type="GO" id="GO:0008270">
    <property type="term" value="F:zinc ion binding"/>
    <property type="evidence" value="ECO:0007669"/>
    <property type="project" value="InterPro"/>
</dbReference>
<dbReference type="PROSITE" id="PS00903">
    <property type="entry name" value="CYT_DCMP_DEAMINASES_1"/>
    <property type="match status" value="1"/>
</dbReference>
<dbReference type="Gene3D" id="3.40.140.10">
    <property type="entry name" value="Cytidine Deaminase, domain 2"/>
    <property type="match status" value="1"/>
</dbReference>